<dbReference type="PANTHER" id="PTHR11537:SF254">
    <property type="entry name" value="POTASSIUM VOLTAGE-GATED CHANNEL PROTEIN SHAB"/>
    <property type="match status" value="1"/>
</dbReference>
<dbReference type="PRINTS" id="PR00169">
    <property type="entry name" value="KCHANNEL"/>
</dbReference>
<keyword evidence="5" id="KW-0631">Potassium channel</keyword>
<sequence>MKRNNIKNDTTPMSLLSLILSFMALFVISGLLFLPIKPETRQVLIGLDFIICSIFIIQLTTDLIRATDRMQFLKEHWIDFLASIPMIEPLRFARIFHILRVILVIRSGRFVLKQLFSNRRETTLASILLLLVILLTIGSSMMLFLEGKNPEANIQSGGDALWWALVTISTVGYGDHYPVSDGGKILASGIILCGVGIFGMISGLITSMITSPTKQQELRSENKERLLTAIIERQDEILLRLGKIEEQLDGESKKNKNKGEH</sequence>
<dbReference type="InterPro" id="IPR005821">
    <property type="entry name" value="Ion_trans_dom"/>
</dbReference>
<organism evidence="14 15">
    <name type="scientific">Vibrio sinensis</name>
    <dbReference type="NCBI Taxonomy" id="2302434"/>
    <lineage>
        <taxon>Bacteria</taxon>
        <taxon>Pseudomonadati</taxon>
        <taxon>Pseudomonadota</taxon>
        <taxon>Gammaproteobacteria</taxon>
        <taxon>Vibrionales</taxon>
        <taxon>Vibrionaceae</taxon>
        <taxon>Vibrio</taxon>
    </lineage>
</organism>
<keyword evidence="8 12" id="KW-1133">Transmembrane helix</keyword>
<dbReference type="Pfam" id="PF00520">
    <property type="entry name" value="Ion_trans"/>
    <property type="match status" value="1"/>
</dbReference>
<evidence type="ECO:0000256" key="8">
    <source>
        <dbReference type="ARBA" id="ARBA00022989"/>
    </source>
</evidence>
<feature type="domain" description="Ion transport" evidence="13">
    <location>
        <begin position="42"/>
        <end position="216"/>
    </location>
</feature>
<dbReference type="RefSeq" id="WP_120031963.1">
    <property type="nucleotide sequence ID" value="NZ_QVMU01000011.1"/>
</dbReference>
<keyword evidence="4 12" id="KW-0812">Transmembrane</keyword>
<keyword evidence="3" id="KW-0633">Potassium transport</keyword>
<evidence type="ECO:0000259" key="13">
    <source>
        <dbReference type="Pfam" id="PF00520"/>
    </source>
</evidence>
<dbReference type="GO" id="GO:0001508">
    <property type="term" value="P:action potential"/>
    <property type="evidence" value="ECO:0007669"/>
    <property type="project" value="TreeGrafter"/>
</dbReference>
<dbReference type="GO" id="GO:0008076">
    <property type="term" value="C:voltage-gated potassium channel complex"/>
    <property type="evidence" value="ECO:0007669"/>
    <property type="project" value="InterPro"/>
</dbReference>
<dbReference type="SUPFAM" id="SSF81324">
    <property type="entry name" value="Voltage-gated potassium channels"/>
    <property type="match status" value="1"/>
</dbReference>
<keyword evidence="6" id="KW-0851">Voltage-gated channel</keyword>
<reference evidence="14 15" key="1">
    <citation type="submission" date="2018-08" db="EMBL/GenBank/DDBJ databases">
        <title>Vibrio isolated from the Eastern China Marginal Seas.</title>
        <authorList>
            <person name="Li Y."/>
        </authorList>
    </citation>
    <scope>NUCLEOTIDE SEQUENCE [LARGE SCALE GENOMIC DNA]</scope>
    <source>
        <strain evidence="14 15">BEI233</strain>
    </source>
</reference>
<evidence type="ECO:0000256" key="6">
    <source>
        <dbReference type="ARBA" id="ARBA00022882"/>
    </source>
</evidence>
<keyword evidence="15" id="KW-1185">Reference proteome</keyword>
<dbReference type="AlphaFoldDB" id="A0A3A6QRF1"/>
<dbReference type="Gene3D" id="1.20.120.350">
    <property type="entry name" value="Voltage-gated potassium channels. Chain C"/>
    <property type="match status" value="1"/>
</dbReference>
<accession>A0A3A6QRF1</accession>
<feature type="transmembrane region" description="Helical" evidence="12">
    <location>
        <begin position="12"/>
        <end position="36"/>
    </location>
</feature>
<feature type="transmembrane region" description="Helical" evidence="12">
    <location>
        <begin position="124"/>
        <end position="145"/>
    </location>
</feature>
<keyword evidence="7" id="KW-0630">Potassium</keyword>
<evidence type="ECO:0000256" key="5">
    <source>
        <dbReference type="ARBA" id="ARBA00022826"/>
    </source>
</evidence>
<protein>
    <submittedName>
        <fullName evidence="14">Ion transporter</fullName>
    </submittedName>
</protein>
<keyword evidence="2" id="KW-0813">Transport</keyword>
<evidence type="ECO:0000256" key="11">
    <source>
        <dbReference type="ARBA" id="ARBA00023303"/>
    </source>
</evidence>
<evidence type="ECO:0000256" key="1">
    <source>
        <dbReference type="ARBA" id="ARBA00004141"/>
    </source>
</evidence>
<dbReference type="InterPro" id="IPR028325">
    <property type="entry name" value="VG_K_chnl"/>
</dbReference>
<keyword evidence="11" id="KW-0407">Ion channel</keyword>
<evidence type="ECO:0000256" key="3">
    <source>
        <dbReference type="ARBA" id="ARBA00022538"/>
    </source>
</evidence>
<dbReference type="Proteomes" id="UP000273252">
    <property type="component" value="Unassembled WGS sequence"/>
</dbReference>
<feature type="transmembrane region" description="Helical" evidence="12">
    <location>
        <begin position="42"/>
        <end position="64"/>
    </location>
</feature>
<evidence type="ECO:0000256" key="9">
    <source>
        <dbReference type="ARBA" id="ARBA00023065"/>
    </source>
</evidence>
<evidence type="ECO:0000313" key="14">
    <source>
        <dbReference type="EMBL" id="RJX70483.1"/>
    </source>
</evidence>
<keyword evidence="10 12" id="KW-0472">Membrane</keyword>
<dbReference type="OrthoDB" id="9813518at2"/>
<evidence type="ECO:0000256" key="10">
    <source>
        <dbReference type="ARBA" id="ARBA00023136"/>
    </source>
</evidence>
<evidence type="ECO:0000256" key="12">
    <source>
        <dbReference type="SAM" id="Phobius"/>
    </source>
</evidence>
<dbReference type="InterPro" id="IPR027359">
    <property type="entry name" value="Volt_channel_dom_sf"/>
</dbReference>
<evidence type="ECO:0000313" key="15">
    <source>
        <dbReference type="Proteomes" id="UP000273252"/>
    </source>
</evidence>
<comment type="caution">
    <text evidence="14">The sequence shown here is derived from an EMBL/GenBank/DDBJ whole genome shotgun (WGS) entry which is preliminary data.</text>
</comment>
<comment type="subcellular location">
    <subcellularLocation>
        <location evidence="1">Membrane</location>
        <topology evidence="1">Multi-pass membrane protein</topology>
    </subcellularLocation>
</comment>
<keyword evidence="9" id="KW-0406">Ion transport</keyword>
<gene>
    <name evidence="14" type="ORF">DZ860_13045</name>
</gene>
<proteinExistence type="predicted"/>
<evidence type="ECO:0000256" key="4">
    <source>
        <dbReference type="ARBA" id="ARBA00022692"/>
    </source>
</evidence>
<dbReference type="GO" id="GO:0005249">
    <property type="term" value="F:voltage-gated potassium channel activity"/>
    <property type="evidence" value="ECO:0007669"/>
    <property type="project" value="InterPro"/>
</dbReference>
<evidence type="ECO:0000256" key="7">
    <source>
        <dbReference type="ARBA" id="ARBA00022958"/>
    </source>
</evidence>
<feature type="transmembrane region" description="Helical" evidence="12">
    <location>
        <begin position="185"/>
        <end position="209"/>
    </location>
</feature>
<dbReference type="Gene3D" id="1.10.287.70">
    <property type="match status" value="1"/>
</dbReference>
<name>A0A3A6QRF1_9VIBR</name>
<evidence type="ECO:0000256" key="2">
    <source>
        <dbReference type="ARBA" id="ARBA00022448"/>
    </source>
</evidence>
<dbReference type="EMBL" id="QVMU01000011">
    <property type="protein sequence ID" value="RJX70483.1"/>
    <property type="molecule type" value="Genomic_DNA"/>
</dbReference>
<dbReference type="PANTHER" id="PTHR11537">
    <property type="entry name" value="VOLTAGE-GATED POTASSIUM CHANNEL"/>
    <property type="match status" value="1"/>
</dbReference>